<dbReference type="PANTHER" id="PTHR11649:SF13">
    <property type="entry name" value="ENGB-TYPE G DOMAIN-CONTAINING PROTEIN"/>
    <property type="match status" value="1"/>
</dbReference>
<comment type="cofactor">
    <cofactor evidence="1">
        <name>Mg(2+)</name>
        <dbReference type="ChEBI" id="CHEBI:18420"/>
    </cofactor>
</comment>
<dbReference type="Pfam" id="PF01926">
    <property type="entry name" value="MMR_HSR1"/>
    <property type="match status" value="1"/>
</dbReference>
<dbReference type="InterPro" id="IPR019987">
    <property type="entry name" value="GTP-bd_ribosome_bio_YsxC"/>
</dbReference>
<dbReference type="FunFam" id="3.40.50.300:FF:000098">
    <property type="entry name" value="Probable GTP-binding protein EngB"/>
    <property type="match status" value="1"/>
</dbReference>
<evidence type="ECO:0000256" key="8">
    <source>
        <dbReference type="ARBA" id="ARBA00023210"/>
    </source>
</evidence>
<keyword evidence="6" id="KW-0460">Magnesium</keyword>
<dbReference type="Gene3D" id="3.40.50.300">
    <property type="entry name" value="P-loop containing nucleotide triphosphate hydrolases"/>
    <property type="match status" value="1"/>
</dbReference>
<evidence type="ECO:0000256" key="1">
    <source>
        <dbReference type="ARBA" id="ARBA00001946"/>
    </source>
</evidence>
<evidence type="ECO:0000313" key="12">
    <source>
        <dbReference type="EMBL" id="PWW82973.1"/>
    </source>
</evidence>
<evidence type="ECO:0000259" key="11">
    <source>
        <dbReference type="PROSITE" id="PS51706"/>
    </source>
</evidence>
<evidence type="ECO:0000256" key="9">
    <source>
        <dbReference type="ARBA" id="ARBA00023306"/>
    </source>
</evidence>
<keyword evidence="4" id="KW-0479">Metal-binding</keyword>
<name>A0A317T8D0_9CHLB</name>
<dbReference type="HAMAP" id="MF_00321">
    <property type="entry name" value="GTPase_EngB"/>
    <property type="match status" value="1"/>
</dbReference>
<dbReference type="GO" id="GO:0046872">
    <property type="term" value="F:metal ion binding"/>
    <property type="evidence" value="ECO:0007669"/>
    <property type="project" value="UniProtKB-KW"/>
</dbReference>
<evidence type="ECO:0000313" key="13">
    <source>
        <dbReference type="Proteomes" id="UP000246278"/>
    </source>
</evidence>
<dbReference type="InterPro" id="IPR030393">
    <property type="entry name" value="G_ENGB_dom"/>
</dbReference>
<dbReference type="GO" id="GO:0005829">
    <property type="term" value="C:cytosol"/>
    <property type="evidence" value="ECO:0007669"/>
    <property type="project" value="TreeGrafter"/>
</dbReference>
<dbReference type="GO" id="GO:0000917">
    <property type="term" value="P:division septum assembly"/>
    <property type="evidence" value="ECO:0007669"/>
    <property type="project" value="UniProtKB-KW"/>
</dbReference>
<protein>
    <recommendedName>
        <fullName evidence="10">Probable GTP-binding protein EngB</fullName>
    </recommendedName>
</protein>
<sequence length="192" mass="21779">MKIRNAKFYKSVSALDQLPEEQFPEIVFVGRSNVGKSTLLNSLTGKKGLAKTSSTPGKTQLINYFVINDTCYFVDLPGYGYAKVGKGQKQEWGKLLGDYVRTRDRIALVVMLIDSRHPDMESDRHMMEFLQYYDRSFGIALTKYDKLKQKDKARAGHAVKSYSFKSKFIVNYSALSGQGKDELLEQLAMYTG</sequence>
<keyword evidence="7 10" id="KW-0342">GTP-binding</keyword>
<dbReference type="GO" id="GO:0005525">
    <property type="term" value="F:GTP binding"/>
    <property type="evidence" value="ECO:0007669"/>
    <property type="project" value="UniProtKB-UniRule"/>
</dbReference>
<comment type="caution">
    <text evidence="12">The sequence shown here is derived from an EMBL/GenBank/DDBJ whole genome shotgun (WGS) entry which is preliminary data.</text>
</comment>
<dbReference type="OrthoDB" id="9804921at2"/>
<evidence type="ECO:0000256" key="5">
    <source>
        <dbReference type="ARBA" id="ARBA00022741"/>
    </source>
</evidence>
<dbReference type="Proteomes" id="UP000246278">
    <property type="component" value="Unassembled WGS sequence"/>
</dbReference>
<evidence type="ECO:0000256" key="10">
    <source>
        <dbReference type="HAMAP-Rule" id="MF_00321"/>
    </source>
</evidence>
<comment type="similarity">
    <text evidence="2 10">Belongs to the TRAFAC class TrmE-Era-EngA-EngB-Septin-like GTPase superfamily. EngB GTPase family.</text>
</comment>
<keyword evidence="13" id="KW-1185">Reference proteome</keyword>
<dbReference type="InterPro" id="IPR027417">
    <property type="entry name" value="P-loop_NTPase"/>
</dbReference>
<reference evidence="13" key="1">
    <citation type="submission" date="2017-10" db="EMBL/GenBank/DDBJ databases">
        <authorList>
            <person name="Gaisin V.A."/>
            <person name="Rysina M.S."/>
            <person name="Grouzdev D.S."/>
        </authorList>
    </citation>
    <scope>NUCLEOTIDE SEQUENCE [LARGE SCALE GENOMIC DNA]</scope>
    <source>
        <strain evidence="13">V1</strain>
    </source>
</reference>
<evidence type="ECO:0000256" key="7">
    <source>
        <dbReference type="ARBA" id="ARBA00023134"/>
    </source>
</evidence>
<dbReference type="AlphaFoldDB" id="A0A317T8D0"/>
<dbReference type="CDD" id="cd01876">
    <property type="entry name" value="YihA_EngB"/>
    <property type="match status" value="1"/>
</dbReference>
<keyword evidence="5 10" id="KW-0547">Nucleotide-binding</keyword>
<evidence type="ECO:0000256" key="4">
    <source>
        <dbReference type="ARBA" id="ARBA00022723"/>
    </source>
</evidence>
<gene>
    <name evidence="10" type="primary">engB</name>
    <name evidence="12" type="ORF">CR164_03345</name>
</gene>
<dbReference type="SUPFAM" id="SSF52540">
    <property type="entry name" value="P-loop containing nucleoside triphosphate hydrolases"/>
    <property type="match status" value="1"/>
</dbReference>
<dbReference type="PANTHER" id="PTHR11649">
    <property type="entry name" value="MSS1/TRME-RELATED GTP-BINDING PROTEIN"/>
    <property type="match status" value="1"/>
</dbReference>
<evidence type="ECO:0000256" key="3">
    <source>
        <dbReference type="ARBA" id="ARBA00022618"/>
    </source>
</evidence>
<dbReference type="NCBIfam" id="TIGR03598">
    <property type="entry name" value="GTPase_YsxC"/>
    <property type="match status" value="1"/>
</dbReference>
<accession>A0A317T8D0</accession>
<keyword evidence="3 10" id="KW-0132">Cell division</keyword>
<keyword evidence="8 10" id="KW-0717">Septation</keyword>
<dbReference type="PROSITE" id="PS51706">
    <property type="entry name" value="G_ENGB"/>
    <property type="match status" value="1"/>
</dbReference>
<organism evidence="12 13">
    <name type="scientific">Prosthecochloris marina</name>
    <dbReference type="NCBI Taxonomy" id="2017681"/>
    <lineage>
        <taxon>Bacteria</taxon>
        <taxon>Pseudomonadati</taxon>
        <taxon>Chlorobiota</taxon>
        <taxon>Chlorobiia</taxon>
        <taxon>Chlorobiales</taxon>
        <taxon>Chlorobiaceae</taxon>
        <taxon>Prosthecochloris</taxon>
    </lineage>
</organism>
<evidence type="ECO:0000256" key="2">
    <source>
        <dbReference type="ARBA" id="ARBA00009638"/>
    </source>
</evidence>
<dbReference type="InterPro" id="IPR006073">
    <property type="entry name" value="GTP-bd"/>
</dbReference>
<evidence type="ECO:0000256" key="6">
    <source>
        <dbReference type="ARBA" id="ARBA00022842"/>
    </source>
</evidence>
<feature type="domain" description="EngB-type G" evidence="11">
    <location>
        <begin position="22"/>
        <end position="192"/>
    </location>
</feature>
<comment type="function">
    <text evidence="10">Necessary for normal cell division and for the maintenance of normal septation.</text>
</comment>
<keyword evidence="9 10" id="KW-0131">Cell cycle</keyword>
<dbReference type="EMBL" id="PDNZ01000002">
    <property type="protein sequence ID" value="PWW82973.1"/>
    <property type="molecule type" value="Genomic_DNA"/>
</dbReference>
<proteinExistence type="inferred from homology"/>
<dbReference type="RefSeq" id="WP_110022688.1">
    <property type="nucleotide sequence ID" value="NZ_PDNZ01000002.1"/>
</dbReference>